<evidence type="ECO:0000256" key="1">
    <source>
        <dbReference type="PROSITE-ProRule" id="PRU00409"/>
    </source>
</evidence>
<keyword evidence="1" id="KW-0547">Nucleotide-binding</keyword>
<dbReference type="EMBL" id="RKHK01000001">
    <property type="protein sequence ID" value="ROR73837.1"/>
    <property type="molecule type" value="Genomic_DNA"/>
</dbReference>
<comment type="caution">
    <text evidence="3">The sequence shown here is derived from an EMBL/GenBank/DDBJ whole genome shotgun (WGS) entry which is preliminary data.</text>
</comment>
<dbReference type="PANTHER" id="PTHR39217">
    <property type="match status" value="1"/>
</dbReference>
<reference evidence="3 4" key="1">
    <citation type="submission" date="2018-11" db="EMBL/GenBank/DDBJ databases">
        <title>Sequencing the genomes of 1000 actinobacteria strains.</title>
        <authorList>
            <person name="Klenk H.-P."/>
        </authorList>
    </citation>
    <scope>NUCLEOTIDE SEQUENCE [LARGE SCALE GENOMIC DNA]</scope>
    <source>
        <strain evidence="3 4">DSM 11294</strain>
    </source>
</reference>
<dbReference type="RefSeq" id="WP_123304212.1">
    <property type="nucleotide sequence ID" value="NZ_RKHK01000001.1"/>
</dbReference>
<dbReference type="GO" id="GO:0005524">
    <property type="term" value="F:ATP binding"/>
    <property type="evidence" value="ECO:0007669"/>
    <property type="project" value="UniProtKB-UniRule"/>
</dbReference>
<dbReference type="InterPro" id="IPR011761">
    <property type="entry name" value="ATP-grasp"/>
</dbReference>
<dbReference type="AlphaFoldDB" id="A0A3N2BF11"/>
<dbReference type="GO" id="GO:0046872">
    <property type="term" value="F:metal ion binding"/>
    <property type="evidence" value="ECO:0007669"/>
    <property type="project" value="InterPro"/>
</dbReference>
<protein>
    <recommendedName>
        <fullName evidence="2">ATP-grasp domain-containing protein</fullName>
    </recommendedName>
</protein>
<dbReference type="OrthoDB" id="3373978at2"/>
<dbReference type="Proteomes" id="UP000280668">
    <property type="component" value="Unassembled WGS sequence"/>
</dbReference>
<dbReference type="InterPro" id="IPR053191">
    <property type="entry name" value="DcsG_Biosynth_Enzyme"/>
</dbReference>
<gene>
    <name evidence="3" type="ORF">EDD31_2228</name>
</gene>
<dbReference type="PANTHER" id="PTHR39217:SF1">
    <property type="entry name" value="GLUTATHIONE SYNTHETASE"/>
    <property type="match status" value="1"/>
</dbReference>
<sequence>MSKRPLVHLATSAAQPNLGPDDVGLTDALRERGMEPRIVLWDDPDVDWSQGMTVVRSVDDYAQRRDEFLAWADTVPRLVNHADVLRWATDKHYLLELEKRGMPIIPTVWLEPDENYSKRQVHTRFPASGDFVVKPAISSGGSDSGRYTAVDPDSRQQAIMHAMDLLAEGRSVMVQRYLDSVDQRGETAVVFMNGLVSHAVEKEAMLTGPFDPSNPPEEVVRARVATSEEWQIGEVARQAIHSYIKERLGHDEQLTFCRVDIVQGDYPDEYYVLEIGVVDTALYLDAVPSAVDNFADAIAVRAFW</sequence>
<proteinExistence type="predicted"/>
<keyword evidence="1" id="KW-0067">ATP-binding</keyword>
<dbReference type="PROSITE" id="PS50975">
    <property type="entry name" value="ATP_GRASP"/>
    <property type="match status" value="1"/>
</dbReference>
<accession>A0A3N2BF11</accession>
<keyword evidence="4" id="KW-1185">Reference proteome</keyword>
<evidence type="ECO:0000259" key="2">
    <source>
        <dbReference type="PROSITE" id="PS50975"/>
    </source>
</evidence>
<evidence type="ECO:0000313" key="3">
    <source>
        <dbReference type="EMBL" id="ROR73837.1"/>
    </source>
</evidence>
<name>A0A3N2BF11_9MICO</name>
<dbReference type="SUPFAM" id="SSF56059">
    <property type="entry name" value="Glutathione synthetase ATP-binding domain-like"/>
    <property type="match status" value="1"/>
</dbReference>
<evidence type="ECO:0000313" key="4">
    <source>
        <dbReference type="Proteomes" id="UP000280668"/>
    </source>
</evidence>
<organism evidence="3 4">
    <name type="scientific">Bogoriella caseilytica</name>
    <dbReference type="NCBI Taxonomy" id="56055"/>
    <lineage>
        <taxon>Bacteria</taxon>
        <taxon>Bacillati</taxon>
        <taxon>Actinomycetota</taxon>
        <taxon>Actinomycetes</taxon>
        <taxon>Micrococcales</taxon>
        <taxon>Bogoriellaceae</taxon>
        <taxon>Bogoriella</taxon>
    </lineage>
</organism>
<feature type="domain" description="ATP-grasp" evidence="2">
    <location>
        <begin position="94"/>
        <end position="304"/>
    </location>
</feature>